<evidence type="ECO:0000313" key="2">
    <source>
        <dbReference type="EMBL" id="BCJ93624.1"/>
    </source>
</evidence>
<accession>A0A6S6QSN9</accession>
<sequence length="59" mass="7049">MITAWRRCSVLGILSLLFYFINMIGIYCKLKNLFNRIKIITKGEVKYESLFKTRYHKDG</sequence>
<dbReference type="Proteomes" id="UP000515561">
    <property type="component" value="Chromosome"/>
</dbReference>
<gene>
    <name evidence="2" type="ORF">acsn021_11930</name>
</gene>
<keyword evidence="1" id="KW-0472">Membrane</keyword>
<keyword evidence="3" id="KW-1185">Reference proteome</keyword>
<dbReference type="AlphaFoldDB" id="A0A6S6QSN9"/>
<keyword evidence="1" id="KW-1133">Transmembrane helix</keyword>
<feature type="transmembrane region" description="Helical" evidence="1">
    <location>
        <begin position="12"/>
        <end position="30"/>
    </location>
</feature>
<keyword evidence="1" id="KW-0812">Transmembrane</keyword>
<protein>
    <submittedName>
        <fullName evidence="2">Uncharacterized protein</fullName>
    </submittedName>
</protein>
<dbReference type="EMBL" id="AP023367">
    <property type="protein sequence ID" value="BCJ93624.1"/>
    <property type="molecule type" value="Genomic_DNA"/>
</dbReference>
<reference evidence="2 3" key="1">
    <citation type="journal article" date="2016" name="Int. J. Syst. Evol. Microbiol.">
        <title>Descriptions of Anaerotaenia torta gen. nov., sp. nov. and Anaerocolumna cellulosilytica gen. nov., sp. nov. isolated from a methanogenic reactor of cattle waste.</title>
        <authorList>
            <person name="Uek A."/>
            <person name="Ohtaki Y."/>
            <person name="Kaku N."/>
            <person name="Ueki K."/>
        </authorList>
    </citation>
    <scope>NUCLEOTIDE SEQUENCE [LARGE SCALE GENOMIC DNA]</scope>
    <source>
        <strain evidence="2 3">SN021</strain>
    </source>
</reference>
<proteinExistence type="predicted"/>
<evidence type="ECO:0000256" key="1">
    <source>
        <dbReference type="SAM" id="Phobius"/>
    </source>
</evidence>
<dbReference type="KEGG" id="acel:acsn021_11930"/>
<name>A0A6S6QSN9_9FIRM</name>
<evidence type="ECO:0000313" key="3">
    <source>
        <dbReference type="Proteomes" id="UP000515561"/>
    </source>
</evidence>
<organism evidence="2 3">
    <name type="scientific">Anaerocolumna cellulosilytica</name>
    <dbReference type="NCBI Taxonomy" id="433286"/>
    <lineage>
        <taxon>Bacteria</taxon>
        <taxon>Bacillati</taxon>
        <taxon>Bacillota</taxon>
        <taxon>Clostridia</taxon>
        <taxon>Lachnospirales</taxon>
        <taxon>Lachnospiraceae</taxon>
        <taxon>Anaerocolumna</taxon>
    </lineage>
</organism>